<dbReference type="EMBL" id="BMAC01000040">
    <property type="protein sequence ID" value="GFP82274.1"/>
    <property type="molecule type" value="Genomic_DNA"/>
</dbReference>
<dbReference type="GO" id="GO:0040031">
    <property type="term" value="P:snRNA modification"/>
    <property type="evidence" value="ECO:0007669"/>
    <property type="project" value="TreeGrafter"/>
</dbReference>
<dbReference type="GO" id="GO:0008173">
    <property type="term" value="F:RNA methyltransferase activity"/>
    <property type="evidence" value="ECO:0007669"/>
    <property type="project" value="UniProtKB-UniRule"/>
</dbReference>
<dbReference type="PROSITE" id="PS51515">
    <property type="entry name" value="BIN3_SAM"/>
    <property type="match status" value="1"/>
</dbReference>
<evidence type="ECO:0000256" key="2">
    <source>
        <dbReference type="RuleBase" id="RU367087"/>
    </source>
</evidence>
<protein>
    <recommendedName>
        <fullName evidence="2">RNA methyltransferase</fullName>
        <ecNumber evidence="2">2.1.1.-</ecNumber>
    </recommendedName>
</protein>
<evidence type="ECO:0000259" key="4">
    <source>
        <dbReference type="PROSITE" id="PS51515"/>
    </source>
</evidence>
<dbReference type="GO" id="GO:0032259">
    <property type="term" value="P:methylation"/>
    <property type="evidence" value="ECO:0007669"/>
    <property type="project" value="UniProtKB-KW"/>
</dbReference>
<gene>
    <name evidence="5" type="ORF">PHJA_000370600</name>
</gene>
<dbReference type="Proteomes" id="UP000653305">
    <property type="component" value="Unassembled WGS sequence"/>
</dbReference>
<accession>A0A830BBX1</accession>
<evidence type="ECO:0000313" key="6">
    <source>
        <dbReference type="Proteomes" id="UP000653305"/>
    </source>
</evidence>
<keyword evidence="6" id="KW-1185">Reference proteome</keyword>
<name>A0A830BBX1_9LAMI</name>
<dbReference type="PANTHER" id="PTHR12315:SF0">
    <property type="entry name" value="7SK SNRNA METHYLPHOSPHATE CAPPING ENZYME"/>
    <property type="match status" value="1"/>
</dbReference>
<comment type="caution">
    <text evidence="5">The sequence shown here is derived from an EMBL/GenBank/DDBJ whole genome shotgun (WGS) entry which is preliminary data.</text>
</comment>
<evidence type="ECO:0000313" key="5">
    <source>
        <dbReference type="EMBL" id="GFP82274.1"/>
    </source>
</evidence>
<organism evidence="5 6">
    <name type="scientific">Phtheirospermum japonicum</name>
    <dbReference type="NCBI Taxonomy" id="374723"/>
    <lineage>
        <taxon>Eukaryota</taxon>
        <taxon>Viridiplantae</taxon>
        <taxon>Streptophyta</taxon>
        <taxon>Embryophyta</taxon>
        <taxon>Tracheophyta</taxon>
        <taxon>Spermatophyta</taxon>
        <taxon>Magnoliopsida</taxon>
        <taxon>eudicotyledons</taxon>
        <taxon>Gunneridae</taxon>
        <taxon>Pentapetalae</taxon>
        <taxon>asterids</taxon>
        <taxon>lamiids</taxon>
        <taxon>Lamiales</taxon>
        <taxon>Orobanchaceae</taxon>
        <taxon>Orobanchaceae incertae sedis</taxon>
        <taxon>Phtheirospermum</taxon>
    </lineage>
</organism>
<dbReference type="InterPro" id="IPR024160">
    <property type="entry name" value="BIN3_SAM-bd_dom"/>
</dbReference>
<dbReference type="GO" id="GO:0017069">
    <property type="term" value="F:snRNA binding"/>
    <property type="evidence" value="ECO:0007669"/>
    <property type="project" value="TreeGrafter"/>
</dbReference>
<keyword evidence="2 5" id="KW-0489">Methyltransferase</keyword>
<reference evidence="5" key="1">
    <citation type="submission" date="2020-07" db="EMBL/GenBank/DDBJ databases">
        <title>Ethylene signaling mediates host invasion by parasitic plants.</title>
        <authorList>
            <person name="Yoshida S."/>
        </authorList>
    </citation>
    <scope>NUCLEOTIDE SEQUENCE</scope>
    <source>
        <strain evidence="5">Okayama</strain>
    </source>
</reference>
<dbReference type="OrthoDB" id="10017101at2759"/>
<proteinExistence type="inferred from homology"/>
<feature type="region of interest" description="Disordered" evidence="3">
    <location>
        <begin position="218"/>
        <end position="241"/>
    </location>
</feature>
<dbReference type="InterPro" id="IPR029063">
    <property type="entry name" value="SAM-dependent_MTases_sf"/>
</dbReference>
<dbReference type="Gene3D" id="3.40.50.150">
    <property type="entry name" value="Vaccinia Virus protein VP39"/>
    <property type="match status" value="1"/>
</dbReference>
<dbReference type="PANTHER" id="PTHR12315">
    <property type="entry name" value="BICOID-INTERACTING PROTEIN RELATED"/>
    <property type="match status" value="1"/>
</dbReference>
<dbReference type="EC" id="2.1.1.-" evidence="2"/>
<dbReference type="AlphaFoldDB" id="A0A830BBX1"/>
<feature type="compositionally biased region" description="Basic and acidic residues" evidence="3">
    <location>
        <begin position="218"/>
        <end position="228"/>
    </location>
</feature>
<feature type="domain" description="Bin3-type SAM" evidence="4">
    <location>
        <begin position="269"/>
        <end position="615"/>
    </location>
</feature>
<dbReference type="GO" id="GO:0008171">
    <property type="term" value="F:O-methyltransferase activity"/>
    <property type="evidence" value="ECO:0007669"/>
    <property type="project" value="UniProtKB-UniRule"/>
</dbReference>
<sequence>MMFVALILDPFNKLRGVQVAINGIFEQENADNLVRKVKDFAYELFDEYRSLYAPLSSASGESFSRPSIIEDDENSSCLWEMIGLVGVRNIMLCKKPKIENCDVGENSTIVAALSRKGKSVITKVGQEKKIDAAKAAKKRNQVKSKSVHLRSRPDRYIPVRFTVQCLSKFQSTDPTRNWFFRSGPCMQTPIHTHGVTKSFQKGKASQKQINKNCKMKKNNNEKKRELPKESAACIDRPQPPKKKNRKEVAIFGNYRNYYGYRVGQDLDEDPRLKMMKKEWFEGKDCLDIGCNSGLMTISLAKKFGCRSILGIDIDGARIEDAHWTLRKVIKTSTHRGPSKIQKPADVELTSSLEKSTESLTDEKGDDSGCSDLLKIVSFQKGNFVQGWCPPENTYYHAILWVAFSLWNLSPGARTITTVLCLRDYSWDIDYFECIDICAIIVQTATTNYKNIQISPEDFQDILLDKKSAIRAAPLLRLSAEATRSSGGSRQLPAATDGDVHPQAWLICYSNFRNRSDPSPSIDRTVVARQTALAIQRGVAPSGSRGPLGLAKFQMMNNMQSINQAEVAPEGHPAVTTNHRFAFPMNFGYNINNNDLIHAWGLNMQLGYCVQASWGL</sequence>
<evidence type="ECO:0000256" key="3">
    <source>
        <dbReference type="SAM" id="MobiDB-lite"/>
    </source>
</evidence>
<dbReference type="InterPro" id="IPR039772">
    <property type="entry name" value="Bin3-like"/>
</dbReference>
<evidence type="ECO:0000256" key="1">
    <source>
        <dbReference type="PROSITE-ProRule" id="PRU00848"/>
    </source>
</evidence>
<comment type="similarity">
    <text evidence="2">Belongs to the methyltransferase superfamily.</text>
</comment>
<keyword evidence="2 5" id="KW-0808">Transferase</keyword>
<dbReference type="SUPFAM" id="SSF53335">
    <property type="entry name" value="S-adenosyl-L-methionine-dependent methyltransferases"/>
    <property type="match status" value="1"/>
</dbReference>
<keyword evidence="1 2" id="KW-0949">S-adenosyl-L-methionine</keyword>